<keyword evidence="3 5" id="KW-0521">NADP</keyword>
<gene>
    <name evidence="7" type="ORF">BDD16_000146</name>
</gene>
<dbReference type="EMBL" id="JACCFH010000001">
    <property type="protein sequence ID" value="NYG31160.1"/>
    <property type="molecule type" value="Genomic_DNA"/>
</dbReference>
<proteinExistence type="inferred from homology"/>
<accession>A0A7Y9QX28</accession>
<dbReference type="GO" id="GO:0050660">
    <property type="term" value="F:flavin adenine dinucleotide binding"/>
    <property type="evidence" value="ECO:0007669"/>
    <property type="project" value="UniProtKB-UniRule"/>
</dbReference>
<dbReference type="Pfam" id="PF07992">
    <property type="entry name" value="Pyr_redox_2"/>
    <property type="match status" value="1"/>
</dbReference>
<sequence>MSTPVLPATPIDTDALVIGAGPVGLFQAFQLGLLGLSAQVVDVLPQAGGQCVALYADKPIYDIPGVPVCTGRELAERLLQQIAPFRHGLHVGHEVQTLRPLDDGRFAVGTGAGPQFLARSVFIAAGVGAFTPRRIKVAGLEAHEQRQVFHHPDDLAPFAGQRVLVVGGDEAALLRAATLAELPQTTEVTLLHRRDQFSAEAGLLARVAALRADGRLRVCIGQITAAQTQGDRLASVTVLDAEGVETQQALDVLIVCQGLSPRLGPLADWGLALERKLLPVDVATFETAQPGVYAVGDINTYPGKKKLIVCGFHEATLAAHAAHDRLRPQERGPLLYTTSSPLLHRRLGLAG</sequence>
<dbReference type="RefSeq" id="WP_310732761.1">
    <property type="nucleotide sequence ID" value="NZ_JACCFH010000001.1"/>
</dbReference>
<dbReference type="PRINTS" id="PR00469">
    <property type="entry name" value="PNDRDTASEII"/>
</dbReference>
<dbReference type="Proteomes" id="UP000518288">
    <property type="component" value="Unassembled WGS sequence"/>
</dbReference>
<comment type="caution">
    <text evidence="5">Lacks conserved residue(s) required for the propagation of feature annotation.</text>
</comment>
<dbReference type="InterPro" id="IPR022890">
    <property type="entry name" value="Fd--NADP_Rdtase_type_2"/>
</dbReference>
<feature type="binding site" evidence="5">
    <location>
        <position position="55"/>
    </location>
    <ligand>
        <name>FAD</name>
        <dbReference type="ChEBI" id="CHEBI:57692"/>
    </ligand>
</feature>
<comment type="caution">
    <text evidence="7">The sequence shown here is derived from an EMBL/GenBank/DDBJ whole genome shotgun (WGS) entry which is preliminary data.</text>
</comment>
<feature type="binding site" evidence="5">
    <location>
        <position position="42"/>
    </location>
    <ligand>
        <name>FAD</name>
        <dbReference type="ChEBI" id="CHEBI:57692"/>
    </ligand>
</feature>
<evidence type="ECO:0000313" key="7">
    <source>
        <dbReference type="EMBL" id="NYG31160.1"/>
    </source>
</evidence>
<keyword evidence="8" id="KW-1185">Reference proteome</keyword>
<organism evidence="7 8">
    <name type="scientific">Sphaerotilus montanus</name>
    <dbReference type="NCBI Taxonomy" id="522889"/>
    <lineage>
        <taxon>Bacteria</taxon>
        <taxon>Pseudomonadati</taxon>
        <taxon>Pseudomonadota</taxon>
        <taxon>Betaproteobacteria</taxon>
        <taxon>Burkholderiales</taxon>
        <taxon>Sphaerotilaceae</taxon>
        <taxon>Sphaerotilus</taxon>
    </lineage>
</organism>
<feature type="binding site" evidence="5">
    <location>
        <position position="338"/>
    </location>
    <ligand>
        <name>FAD</name>
        <dbReference type="ChEBI" id="CHEBI:57692"/>
    </ligand>
</feature>
<keyword evidence="2 5" id="KW-0274">FAD</keyword>
<comment type="cofactor">
    <cofactor evidence="5">
        <name>FAD</name>
        <dbReference type="ChEBI" id="CHEBI:57692"/>
    </cofactor>
    <text evidence="5">Binds 1 FAD per subunit.</text>
</comment>
<dbReference type="PANTHER" id="PTHR48105">
    <property type="entry name" value="THIOREDOXIN REDUCTASE 1-RELATED-RELATED"/>
    <property type="match status" value="1"/>
</dbReference>
<dbReference type="PRINTS" id="PR00368">
    <property type="entry name" value="FADPNR"/>
</dbReference>
<reference evidence="7 8" key="1">
    <citation type="submission" date="2020-07" db="EMBL/GenBank/DDBJ databases">
        <title>Genomic Encyclopedia of Archaeal and Bacterial Type Strains, Phase II (KMG-II): from individual species to whole genera.</title>
        <authorList>
            <person name="Goeker M."/>
        </authorList>
    </citation>
    <scope>NUCLEOTIDE SEQUENCE [LARGE SCALE GENOMIC DNA]</scope>
    <source>
        <strain evidence="7 8">DSM 21226</strain>
    </source>
</reference>
<feature type="binding site" evidence="5">
    <location>
        <position position="95"/>
    </location>
    <ligand>
        <name>FAD</name>
        <dbReference type="ChEBI" id="CHEBI:57692"/>
    </ligand>
</feature>
<evidence type="ECO:0000256" key="4">
    <source>
        <dbReference type="ARBA" id="ARBA00023002"/>
    </source>
</evidence>
<dbReference type="EC" id="1.18.1.2" evidence="5"/>
<keyword evidence="4 5" id="KW-0560">Oxidoreductase</keyword>
<comment type="similarity">
    <text evidence="5">Belongs to the ferredoxin--NADP reductase type 2 family.</text>
</comment>
<dbReference type="HAMAP" id="MF_01685">
    <property type="entry name" value="FENR2"/>
    <property type="match status" value="1"/>
</dbReference>
<dbReference type="InterPro" id="IPR036188">
    <property type="entry name" value="FAD/NAD-bd_sf"/>
</dbReference>
<dbReference type="SUPFAM" id="SSF51905">
    <property type="entry name" value="FAD/NAD(P)-binding domain"/>
    <property type="match status" value="1"/>
</dbReference>
<evidence type="ECO:0000256" key="3">
    <source>
        <dbReference type="ARBA" id="ARBA00022857"/>
    </source>
</evidence>
<feature type="binding site" evidence="5">
    <location>
        <position position="50"/>
    </location>
    <ligand>
        <name>FAD</name>
        <dbReference type="ChEBI" id="CHEBI:57692"/>
    </ligand>
</feature>
<dbReference type="GO" id="GO:0004324">
    <property type="term" value="F:ferredoxin-NADP+ reductase activity"/>
    <property type="evidence" value="ECO:0007669"/>
    <property type="project" value="UniProtKB-UniRule"/>
</dbReference>
<feature type="binding site" evidence="5">
    <location>
        <position position="297"/>
    </location>
    <ligand>
        <name>FAD</name>
        <dbReference type="ChEBI" id="CHEBI:57692"/>
    </ligand>
</feature>
<evidence type="ECO:0000259" key="6">
    <source>
        <dbReference type="Pfam" id="PF07992"/>
    </source>
</evidence>
<name>A0A7Y9QX28_9BURK</name>
<protein>
    <recommendedName>
        <fullName evidence="5">Ferredoxin--NADP reductase</fullName>
        <shortName evidence="5">FNR</shortName>
        <shortName evidence="5">Fd-NADP(+) reductase</shortName>
        <ecNumber evidence="5">1.18.1.2</ecNumber>
    </recommendedName>
</protein>
<dbReference type="AlphaFoldDB" id="A0A7Y9QX28"/>
<dbReference type="Gene3D" id="3.50.50.60">
    <property type="entry name" value="FAD/NAD(P)-binding domain"/>
    <property type="match status" value="2"/>
</dbReference>
<dbReference type="InterPro" id="IPR023753">
    <property type="entry name" value="FAD/NAD-binding_dom"/>
</dbReference>
<dbReference type="InterPro" id="IPR050097">
    <property type="entry name" value="Ferredoxin-NADP_redctase_2"/>
</dbReference>
<evidence type="ECO:0000256" key="2">
    <source>
        <dbReference type="ARBA" id="ARBA00022827"/>
    </source>
</evidence>
<evidence type="ECO:0000256" key="1">
    <source>
        <dbReference type="ARBA" id="ARBA00022630"/>
    </source>
</evidence>
<dbReference type="GO" id="GO:0050661">
    <property type="term" value="F:NADP binding"/>
    <property type="evidence" value="ECO:0007669"/>
    <property type="project" value="UniProtKB-UniRule"/>
</dbReference>
<evidence type="ECO:0000256" key="5">
    <source>
        <dbReference type="HAMAP-Rule" id="MF_01685"/>
    </source>
</evidence>
<evidence type="ECO:0000313" key="8">
    <source>
        <dbReference type="Proteomes" id="UP000518288"/>
    </source>
</evidence>
<feature type="binding site" evidence="5">
    <location>
        <position position="130"/>
    </location>
    <ligand>
        <name>FAD</name>
        <dbReference type="ChEBI" id="CHEBI:57692"/>
    </ligand>
</feature>
<keyword evidence="1 5" id="KW-0285">Flavoprotein</keyword>
<comment type="subunit">
    <text evidence="5">Homodimer.</text>
</comment>
<comment type="catalytic activity">
    <reaction evidence="5">
        <text>2 reduced [2Fe-2S]-[ferredoxin] + NADP(+) + H(+) = 2 oxidized [2Fe-2S]-[ferredoxin] + NADPH</text>
        <dbReference type="Rhea" id="RHEA:20125"/>
        <dbReference type="Rhea" id="RHEA-COMP:10000"/>
        <dbReference type="Rhea" id="RHEA-COMP:10001"/>
        <dbReference type="ChEBI" id="CHEBI:15378"/>
        <dbReference type="ChEBI" id="CHEBI:33737"/>
        <dbReference type="ChEBI" id="CHEBI:33738"/>
        <dbReference type="ChEBI" id="CHEBI:57783"/>
        <dbReference type="ChEBI" id="CHEBI:58349"/>
        <dbReference type="EC" id="1.18.1.2"/>
    </reaction>
</comment>
<feature type="domain" description="FAD/NAD(P)-binding" evidence="6">
    <location>
        <begin position="14"/>
        <end position="302"/>
    </location>
</feature>